<gene>
    <name evidence="6" type="ORF">K431DRAFT_17545</name>
</gene>
<evidence type="ECO:0000256" key="5">
    <source>
        <dbReference type="SAM" id="Phobius"/>
    </source>
</evidence>
<dbReference type="Pfam" id="PF00083">
    <property type="entry name" value="Sugar_tr"/>
    <property type="match status" value="1"/>
</dbReference>
<organism evidence="6 7">
    <name type="scientific">Polychaeton citri CBS 116435</name>
    <dbReference type="NCBI Taxonomy" id="1314669"/>
    <lineage>
        <taxon>Eukaryota</taxon>
        <taxon>Fungi</taxon>
        <taxon>Dikarya</taxon>
        <taxon>Ascomycota</taxon>
        <taxon>Pezizomycotina</taxon>
        <taxon>Dothideomycetes</taxon>
        <taxon>Dothideomycetidae</taxon>
        <taxon>Capnodiales</taxon>
        <taxon>Capnodiaceae</taxon>
        <taxon>Polychaeton</taxon>
    </lineage>
</organism>
<dbReference type="GO" id="GO:0016020">
    <property type="term" value="C:membrane"/>
    <property type="evidence" value="ECO:0007669"/>
    <property type="project" value="UniProtKB-SubCell"/>
</dbReference>
<keyword evidence="4 5" id="KW-0472">Membrane</keyword>
<evidence type="ECO:0000256" key="4">
    <source>
        <dbReference type="ARBA" id="ARBA00023136"/>
    </source>
</evidence>
<evidence type="ECO:0000313" key="7">
    <source>
        <dbReference type="Proteomes" id="UP000799441"/>
    </source>
</evidence>
<dbReference type="AlphaFoldDB" id="A0A9P4UT45"/>
<keyword evidence="3 5" id="KW-1133">Transmembrane helix</keyword>
<evidence type="ECO:0000256" key="1">
    <source>
        <dbReference type="ARBA" id="ARBA00004370"/>
    </source>
</evidence>
<dbReference type="GO" id="GO:0022857">
    <property type="term" value="F:transmembrane transporter activity"/>
    <property type="evidence" value="ECO:0007669"/>
    <property type="project" value="InterPro"/>
</dbReference>
<proteinExistence type="predicted"/>
<dbReference type="Proteomes" id="UP000799441">
    <property type="component" value="Unassembled WGS sequence"/>
</dbReference>
<dbReference type="InterPro" id="IPR005828">
    <property type="entry name" value="MFS_sugar_transport-like"/>
</dbReference>
<feature type="transmembrane region" description="Helical" evidence="5">
    <location>
        <begin position="6"/>
        <end position="27"/>
    </location>
</feature>
<evidence type="ECO:0000256" key="2">
    <source>
        <dbReference type="ARBA" id="ARBA00022692"/>
    </source>
</evidence>
<reference evidence="6" key="1">
    <citation type="journal article" date="2020" name="Stud. Mycol.">
        <title>101 Dothideomycetes genomes: a test case for predicting lifestyles and emergence of pathogens.</title>
        <authorList>
            <person name="Haridas S."/>
            <person name="Albert R."/>
            <person name="Binder M."/>
            <person name="Bloem J."/>
            <person name="Labutti K."/>
            <person name="Salamov A."/>
            <person name="Andreopoulos B."/>
            <person name="Baker S."/>
            <person name="Barry K."/>
            <person name="Bills G."/>
            <person name="Bluhm B."/>
            <person name="Cannon C."/>
            <person name="Castanera R."/>
            <person name="Culley D."/>
            <person name="Daum C."/>
            <person name="Ezra D."/>
            <person name="Gonzalez J."/>
            <person name="Henrissat B."/>
            <person name="Kuo A."/>
            <person name="Liang C."/>
            <person name="Lipzen A."/>
            <person name="Lutzoni F."/>
            <person name="Magnuson J."/>
            <person name="Mondo S."/>
            <person name="Nolan M."/>
            <person name="Ohm R."/>
            <person name="Pangilinan J."/>
            <person name="Park H.-J."/>
            <person name="Ramirez L."/>
            <person name="Alfaro M."/>
            <person name="Sun H."/>
            <person name="Tritt A."/>
            <person name="Yoshinaga Y."/>
            <person name="Zwiers L.-H."/>
            <person name="Turgeon B."/>
            <person name="Goodwin S."/>
            <person name="Spatafora J."/>
            <person name="Crous P."/>
            <person name="Grigoriev I."/>
        </authorList>
    </citation>
    <scope>NUCLEOTIDE SEQUENCE</scope>
    <source>
        <strain evidence="6">CBS 116435</strain>
    </source>
</reference>
<comment type="caution">
    <text evidence="6">The sequence shown here is derived from an EMBL/GenBank/DDBJ whole genome shotgun (WGS) entry which is preliminary data.</text>
</comment>
<keyword evidence="2 5" id="KW-0812">Transmembrane</keyword>
<name>A0A9P4UT45_9PEZI</name>
<dbReference type="EMBL" id="MU003775">
    <property type="protein sequence ID" value="KAF2723735.1"/>
    <property type="molecule type" value="Genomic_DNA"/>
</dbReference>
<feature type="transmembrane region" description="Helical" evidence="5">
    <location>
        <begin position="39"/>
        <end position="63"/>
    </location>
</feature>
<comment type="subcellular location">
    <subcellularLocation>
        <location evidence="1">Membrane</location>
    </subcellularLocation>
</comment>
<accession>A0A9P4UT45</accession>
<sequence length="115" mass="12764">MSTYNILWHIGSMVAAWTVYGITSYTNDAAWRVPVSVQALMLVLHFVRSIGAGRAVLAMIFLFRSVARNAWPDLTVACIEMPPHSTIAESLTLDMALVSASSVSLKWKAWSRELH</sequence>
<protein>
    <submittedName>
        <fullName evidence="6">Uncharacterized protein</fullName>
    </submittedName>
</protein>
<evidence type="ECO:0000313" key="6">
    <source>
        <dbReference type="EMBL" id="KAF2723735.1"/>
    </source>
</evidence>
<evidence type="ECO:0000256" key="3">
    <source>
        <dbReference type="ARBA" id="ARBA00022989"/>
    </source>
</evidence>
<keyword evidence="7" id="KW-1185">Reference proteome</keyword>